<evidence type="ECO:0000313" key="10">
    <source>
        <dbReference type="Proteomes" id="UP000318538"/>
    </source>
</evidence>
<feature type="domain" description="Exonuclease VII large subunit C-terminal" evidence="7">
    <location>
        <begin position="125"/>
        <end position="341"/>
    </location>
</feature>
<keyword evidence="3 5" id="KW-0378">Hydrolase</keyword>
<dbReference type="GO" id="GO:0006308">
    <property type="term" value="P:DNA catabolic process"/>
    <property type="evidence" value="ECO:0007669"/>
    <property type="project" value="UniProtKB-UniRule"/>
</dbReference>
<evidence type="ECO:0000313" key="9">
    <source>
        <dbReference type="EMBL" id="QDT06679.1"/>
    </source>
</evidence>
<accession>A0A517NHR6</accession>
<reference evidence="9 10" key="1">
    <citation type="submission" date="2019-02" db="EMBL/GenBank/DDBJ databases">
        <title>Deep-cultivation of Planctomycetes and their phenomic and genomic characterization uncovers novel biology.</title>
        <authorList>
            <person name="Wiegand S."/>
            <person name="Jogler M."/>
            <person name="Boedeker C."/>
            <person name="Pinto D."/>
            <person name="Vollmers J."/>
            <person name="Rivas-Marin E."/>
            <person name="Kohn T."/>
            <person name="Peeters S.H."/>
            <person name="Heuer A."/>
            <person name="Rast P."/>
            <person name="Oberbeckmann S."/>
            <person name="Bunk B."/>
            <person name="Jeske O."/>
            <person name="Meyerdierks A."/>
            <person name="Storesund J.E."/>
            <person name="Kallscheuer N."/>
            <person name="Luecker S."/>
            <person name="Lage O.M."/>
            <person name="Pohl T."/>
            <person name="Merkel B.J."/>
            <person name="Hornburger P."/>
            <person name="Mueller R.-W."/>
            <person name="Bruemmer F."/>
            <person name="Labrenz M."/>
            <person name="Spormann A.M."/>
            <person name="Op den Camp H."/>
            <person name="Overmann J."/>
            <person name="Amann R."/>
            <person name="Jetten M.S.M."/>
            <person name="Mascher T."/>
            <person name="Medema M.H."/>
            <person name="Devos D.P."/>
            <person name="Kaster A.-K."/>
            <person name="Ovreas L."/>
            <person name="Rohde M."/>
            <person name="Galperin M.Y."/>
            <person name="Jogler C."/>
        </authorList>
    </citation>
    <scope>NUCLEOTIDE SEQUENCE [LARGE SCALE GENOMIC DNA]</scope>
    <source>
        <strain evidence="9 10">K22_7</strain>
    </source>
</reference>
<dbReference type="Proteomes" id="UP000318538">
    <property type="component" value="Chromosome"/>
</dbReference>
<dbReference type="HAMAP" id="MF_00378">
    <property type="entry name" value="Exonuc_7_L"/>
    <property type="match status" value="1"/>
</dbReference>
<dbReference type="InterPro" id="IPR025824">
    <property type="entry name" value="OB-fold_nuc-bd_dom"/>
</dbReference>
<dbReference type="Pfam" id="PF13742">
    <property type="entry name" value="tRNA_anti_2"/>
    <property type="match status" value="1"/>
</dbReference>
<dbReference type="NCBIfam" id="TIGR00237">
    <property type="entry name" value="xseA"/>
    <property type="match status" value="1"/>
</dbReference>
<dbReference type="InterPro" id="IPR020579">
    <property type="entry name" value="Exonuc_VII_lsu_C"/>
</dbReference>
<organism evidence="9 10">
    <name type="scientific">Rubripirellula lacrimiformis</name>
    <dbReference type="NCBI Taxonomy" id="1930273"/>
    <lineage>
        <taxon>Bacteria</taxon>
        <taxon>Pseudomonadati</taxon>
        <taxon>Planctomycetota</taxon>
        <taxon>Planctomycetia</taxon>
        <taxon>Pirellulales</taxon>
        <taxon>Pirellulaceae</taxon>
        <taxon>Rubripirellula</taxon>
    </lineage>
</organism>
<evidence type="ECO:0000256" key="2">
    <source>
        <dbReference type="ARBA" id="ARBA00022722"/>
    </source>
</evidence>
<comment type="similarity">
    <text evidence="5 6">Belongs to the XseA family.</text>
</comment>
<dbReference type="KEGG" id="rlc:K227x_50950"/>
<dbReference type="GO" id="GO:0005737">
    <property type="term" value="C:cytoplasm"/>
    <property type="evidence" value="ECO:0007669"/>
    <property type="project" value="UniProtKB-SubCell"/>
</dbReference>
<comment type="catalytic activity">
    <reaction evidence="5 6">
        <text>Exonucleolytic cleavage in either 5'- to 3'- or 3'- to 5'-direction to yield nucleoside 5'-phosphates.</text>
        <dbReference type="EC" id="3.1.11.6"/>
    </reaction>
</comment>
<name>A0A517NHR6_9BACT</name>
<evidence type="ECO:0000256" key="6">
    <source>
        <dbReference type="RuleBase" id="RU004355"/>
    </source>
</evidence>
<keyword evidence="2 5" id="KW-0540">Nuclease</keyword>
<dbReference type="AlphaFoldDB" id="A0A517NHR6"/>
<proteinExistence type="inferred from homology"/>
<dbReference type="OrthoDB" id="9802795at2"/>
<evidence type="ECO:0000256" key="3">
    <source>
        <dbReference type="ARBA" id="ARBA00022801"/>
    </source>
</evidence>
<keyword evidence="10" id="KW-1185">Reference proteome</keyword>
<evidence type="ECO:0000259" key="7">
    <source>
        <dbReference type="Pfam" id="PF02601"/>
    </source>
</evidence>
<comment type="function">
    <text evidence="5">Bidirectionally degrades single-stranded DNA into large acid-insoluble oligonucleotides, which are then degraded further into small acid-soluble oligonucleotides.</text>
</comment>
<comment type="subunit">
    <text evidence="5">Heterooligomer composed of large and small subunits.</text>
</comment>
<sequence>MNATAENAVSVSELTHHIKAILEGTFPSIWVSGEVSDLSRPRSGHLYFTLKDDNAHIRGVIWRGTAARLGVDIADGQSVFCFGDVEVYAARGTYQLVIRKVQNQGVGALQQAFEKLQAKLHAEGLFAAERKRPLPRHPRRIGVITSPSGAAIRDFLEAASARFKGVELFIIPAIVQGPTAAKSIVSAIAKAHRYRPTLDALILTRGGGSLEDLWCFNEEPVVRSVAAATIPTVSAVGHEIDITLCDLAADVRALTPTDAATRILPDAKMFDRSVLELQRRLQRSAQHMIQSRRERLEYLAERPAIRKPHQIVHLRSRSLDEWDARARRVMFSKIKLGQAKLAAQAAALSALSPLNVLTRGYSVTLDEQGNAVENANQVQPGDVLRTRVHQGQIESVVRTVHPD</sequence>
<dbReference type="InterPro" id="IPR003753">
    <property type="entry name" value="Exonuc_VII_L"/>
</dbReference>
<dbReference type="EC" id="3.1.11.6" evidence="5"/>
<gene>
    <name evidence="5 9" type="primary">xseA</name>
    <name evidence="9" type="ORF">K227x_50950</name>
</gene>
<dbReference type="CDD" id="cd04489">
    <property type="entry name" value="ExoVII_LU_OBF"/>
    <property type="match status" value="1"/>
</dbReference>
<dbReference type="EMBL" id="CP036525">
    <property type="protein sequence ID" value="QDT06679.1"/>
    <property type="molecule type" value="Genomic_DNA"/>
</dbReference>
<dbReference type="GO" id="GO:0009318">
    <property type="term" value="C:exodeoxyribonuclease VII complex"/>
    <property type="evidence" value="ECO:0007669"/>
    <property type="project" value="UniProtKB-UniRule"/>
</dbReference>
<keyword evidence="1 5" id="KW-0963">Cytoplasm</keyword>
<keyword evidence="4 5" id="KW-0269">Exonuclease</keyword>
<dbReference type="PANTHER" id="PTHR30008">
    <property type="entry name" value="EXODEOXYRIBONUCLEASE 7 LARGE SUBUNIT"/>
    <property type="match status" value="1"/>
</dbReference>
<dbReference type="RefSeq" id="WP_145173634.1">
    <property type="nucleotide sequence ID" value="NZ_CP036525.1"/>
</dbReference>
<dbReference type="Pfam" id="PF02601">
    <property type="entry name" value="Exonuc_VII_L"/>
    <property type="match status" value="1"/>
</dbReference>
<feature type="domain" description="OB-fold nucleic acid binding" evidence="8">
    <location>
        <begin position="10"/>
        <end position="101"/>
    </location>
</feature>
<dbReference type="GO" id="GO:0003676">
    <property type="term" value="F:nucleic acid binding"/>
    <property type="evidence" value="ECO:0007669"/>
    <property type="project" value="InterPro"/>
</dbReference>
<dbReference type="GO" id="GO:0008855">
    <property type="term" value="F:exodeoxyribonuclease VII activity"/>
    <property type="evidence" value="ECO:0007669"/>
    <property type="project" value="UniProtKB-UniRule"/>
</dbReference>
<evidence type="ECO:0000256" key="4">
    <source>
        <dbReference type="ARBA" id="ARBA00022839"/>
    </source>
</evidence>
<evidence type="ECO:0000259" key="8">
    <source>
        <dbReference type="Pfam" id="PF13742"/>
    </source>
</evidence>
<comment type="subcellular location">
    <subcellularLocation>
        <location evidence="5 6">Cytoplasm</location>
    </subcellularLocation>
</comment>
<evidence type="ECO:0000256" key="5">
    <source>
        <dbReference type="HAMAP-Rule" id="MF_00378"/>
    </source>
</evidence>
<dbReference type="PANTHER" id="PTHR30008:SF0">
    <property type="entry name" value="EXODEOXYRIBONUCLEASE 7 LARGE SUBUNIT"/>
    <property type="match status" value="1"/>
</dbReference>
<protein>
    <recommendedName>
        <fullName evidence="5">Exodeoxyribonuclease 7 large subunit</fullName>
        <ecNumber evidence="5">3.1.11.6</ecNumber>
    </recommendedName>
    <alternativeName>
        <fullName evidence="5">Exodeoxyribonuclease VII large subunit</fullName>
        <shortName evidence="5">Exonuclease VII large subunit</shortName>
    </alternativeName>
</protein>
<evidence type="ECO:0000256" key="1">
    <source>
        <dbReference type="ARBA" id="ARBA00022490"/>
    </source>
</evidence>